<comment type="caution">
    <text evidence="17">The sequence shown here is derived from an EMBL/GenBank/DDBJ whole genome shotgun (WGS) entry which is preliminary data.</text>
</comment>
<dbReference type="Gene3D" id="3.60.15.10">
    <property type="entry name" value="Ribonuclease Z/Hydroxyacylglutathione hydrolase-like"/>
    <property type="match status" value="1"/>
</dbReference>
<dbReference type="FunFam" id="3.60.15.10:FF:000013">
    <property type="entry name" value="Persulfide dioxygenase ETHE1, mitochondrial"/>
    <property type="match status" value="1"/>
</dbReference>
<keyword evidence="10" id="KW-0496">Mitochondrion</keyword>
<evidence type="ECO:0000256" key="7">
    <source>
        <dbReference type="ARBA" id="ARBA00022990"/>
    </source>
</evidence>
<dbReference type="InterPro" id="IPR001279">
    <property type="entry name" value="Metallo-B-lactamas"/>
</dbReference>
<evidence type="ECO:0000256" key="13">
    <source>
        <dbReference type="ARBA" id="ARBA00066686"/>
    </source>
</evidence>
<accession>A0A834IM50</accession>
<evidence type="ECO:0000259" key="16">
    <source>
        <dbReference type="SMART" id="SM00849"/>
    </source>
</evidence>
<protein>
    <recommendedName>
        <fullName evidence="14">Persulfide dioxygenase ETHE1, mitochondrial</fullName>
        <ecNumber evidence="13">1.13.11.18</ecNumber>
    </recommendedName>
    <alternativeName>
        <fullName evidence="15">Sulfur dioxygenase ETHE1</fullName>
    </alternativeName>
</protein>
<comment type="subcellular location">
    <subcellularLocation>
        <location evidence="2">Mitochondrion</location>
    </subcellularLocation>
</comment>
<dbReference type="GO" id="GO:0046872">
    <property type="term" value="F:metal ion binding"/>
    <property type="evidence" value="ECO:0007669"/>
    <property type="project" value="UniProtKB-KW"/>
</dbReference>
<dbReference type="InterPro" id="IPR044528">
    <property type="entry name" value="POD-like_MBL-fold"/>
</dbReference>
<dbReference type="OrthoDB" id="449487at2759"/>
<keyword evidence="18" id="KW-1185">Reference proteome</keyword>
<dbReference type="Proteomes" id="UP000625711">
    <property type="component" value="Unassembled WGS sequence"/>
</dbReference>
<evidence type="ECO:0000256" key="9">
    <source>
        <dbReference type="ARBA" id="ARBA00023004"/>
    </source>
</evidence>
<evidence type="ECO:0000256" key="14">
    <source>
        <dbReference type="ARBA" id="ARBA00067300"/>
    </source>
</evidence>
<comment type="subunit">
    <text evidence="12">Homodimer. Monomer. Interacts with TST. May interact with RELA.</text>
</comment>
<dbReference type="PANTHER" id="PTHR43084">
    <property type="entry name" value="PERSULFIDE DIOXYGENASE ETHE1"/>
    <property type="match status" value="1"/>
</dbReference>
<organism evidence="17 18">
    <name type="scientific">Rhynchophorus ferrugineus</name>
    <name type="common">Red palm weevil</name>
    <name type="synonym">Curculio ferrugineus</name>
    <dbReference type="NCBI Taxonomy" id="354439"/>
    <lineage>
        <taxon>Eukaryota</taxon>
        <taxon>Metazoa</taxon>
        <taxon>Ecdysozoa</taxon>
        <taxon>Arthropoda</taxon>
        <taxon>Hexapoda</taxon>
        <taxon>Insecta</taxon>
        <taxon>Pterygota</taxon>
        <taxon>Neoptera</taxon>
        <taxon>Endopterygota</taxon>
        <taxon>Coleoptera</taxon>
        <taxon>Polyphaga</taxon>
        <taxon>Cucujiformia</taxon>
        <taxon>Curculionidae</taxon>
        <taxon>Dryophthorinae</taxon>
        <taxon>Rhynchophorus</taxon>
    </lineage>
</organism>
<dbReference type="EC" id="1.13.11.18" evidence="13"/>
<feature type="domain" description="Metallo-beta-lactamase" evidence="16">
    <location>
        <begin position="33"/>
        <end position="193"/>
    </location>
</feature>
<evidence type="ECO:0000256" key="15">
    <source>
        <dbReference type="ARBA" id="ARBA00077964"/>
    </source>
</evidence>
<dbReference type="PANTHER" id="PTHR43084:SF1">
    <property type="entry name" value="PERSULFIDE DIOXYGENASE ETHE1, MITOCHONDRIAL"/>
    <property type="match status" value="1"/>
</dbReference>
<dbReference type="GO" id="GO:0006749">
    <property type="term" value="P:glutathione metabolic process"/>
    <property type="evidence" value="ECO:0007669"/>
    <property type="project" value="InterPro"/>
</dbReference>
<evidence type="ECO:0000256" key="1">
    <source>
        <dbReference type="ARBA" id="ARBA00001954"/>
    </source>
</evidence>
<keyword evidence="9" id="KW-0408">Iron</keyword>
<dbReference type="AlphaFoldDB" id="A0A834IM50"/>
<evidence type="ECO:0000256" key="6">
    <source>
        <dbReference type="ARBA" id="ARBA00022964"/>
    </source>
</evidence>
<evidence type="ECO:0000313" key="17">
    <source>
        <dbReference type="EMBL" id="KAF7282021.1"/>
    </source>
</evidence>
<comment type="cofactor">
    <cofactor evidence="1">
        <name>Fe(2+)</name>
        <dbReference type="ChEBI" id="CHEBI:29033"/>
    </cofactor>
</comment>
<dbReference type="CDD" id="cd07724">
    <property type="entry name" value="POD-like_MBL-fold"/>
    <property type="match status" value="1"/>
</dbReference>
<name>A0A834IM50_RHYFE</name>
<comment type="similarity">
    <text evidence="3">Belongs to the metallo-beta-lactamase superfamily. Glyoxalase II family.</text>
</comment>
<evidence type="ECO:0000256" key="3">
    <source>
        <dbReference type="ARBA" id="ARBA00006759"/>
    </source>
</evidence>
<keyword evidence="7" id="KW-0007">Acetylation</keyword>
<keyword evidence="8" id="KW-0560">Oxidoreductase</keyword>
<evidence type="ECO:0000256" key="10">
    <source>
        <dbReference type="ARBA" id="ARBA00023128"/>
    </source>
</evidence>
<evidence type="ECO:0000256" key="11">
    <source>
        <dbReference type="ARBA" id="ARBA00050990"/>
    </source>
</evidence>
<gene>
    <name evidence="17" type="ORF">GWI33_003587</name>
</gene>
<evidence type="ECO:0000256" key="5">
    <source>
        <dbReference type="ARBA" id="ARBA00022946"/>
    </source>
</evidence>
<evidence type="ECO:0000256" key="12">
    <source>
        <dbReference type="ARBA" id="ARBA00065219"/>
    </source>
</evidence>
<evidence type="ECO:0000256" key="4">
    <source>
        <dbReference type="ARBA" id="ARBA00022723"/>
    </source>
</evidence>
<dbReference type="SUPFAM" id="SSF56281">
    <property type="entry name" value="Metallo-hydrolase/oxidoreductase"/>
    <property type="match status" value="1"/>
</dbReference>
<dbReference type="GO" id="GO:0005739">
    <property type="term" value="C:mitochondrion"/>
    <property type="evidence" value="ECO:0007669"/>
    <property type="project" value="UniProtKB-SubCell"/>
</dbReference>
<dbReference type="InterPro" id="IPR036866">
    <property type="entry name" value="RibonucZ/Hydroxyglut_hydro"/>
</dbReference>
<evidence type="ECO:0000256" key="8">
    <source>
        <dbReference type="ARBA" id="ARBA00023002"/>
    </source>
</evidence>
<dbReference type="EMBL" id="JAACXV010000204">
    <property type="protein sequence ID" value="KAF7282021.1"/>
    <property type="molecule type" value="Genomic_DNA"/>
</dbReference>
<dbReference type="GO" id="GO:0050313">
    <property type="term" value="F:sulfur dioxygenase activity"/>
    <property type="evidence" value="ECO:0007669"/>
    <property type="project" value="UniProtKB-EC"/>
</dbReference>
<dbReference type="GO" id="GO:0070813">
    <property type="term" value="P:hydrogen sulfide metabolic process"/>
    <property type="evidence" value="ECO:0007669"/>
    <property type="project" value="TreeGrafter"/>
</dbReference>
<evidence type="ECO:0000256" key="2">
    <source>
        <dbReference type="ARBA" id="ARBA00004173"/>
    </source>
</evidence>
<keyword evidence="4" id="KW-0479">Metal-binding</keyword>
<proteinExistence type="inferred from homology"/>
<comment type="catalytic activity">
    <reaction evidence="11">
        <text>S-sulfanylglutathione + O2 + H2O = sulfite + glutathione + 2 H(+)</text>
        <dbReference type="Rhea" id="RHEA:12981"/>
        <dbReference type="ChEBI" id="CHEBI:15377"/>
        <dbReference type="ChEBI" id="CHEBI:15378"/>
        <dbReference type="ChEBI" id="CHEBI:15379"/>
        <dbReference type="ChEBI" id="CHEBI:17359"/>
        <dbReference type="ChEBI" id="CHEBI:57925"/>
        <dbReference type="ChEBI" id="CHEBI:58905"/>
        <dbReference type="EC" id="1.13.11.18"/>
    </reaction>
</comment>
<keyword evidence="6" id="KW-0223">Dioxygenase</keyword>
<keyword evidence="5" id="KW-0809">Transit peptide</keyword>
<evidence type="ECO:0000313" key="18">
    <source>
        <dbReference type="Proteomes" id="UP000625711"/>
    </source>
</evidence>
<dbReference type="Pfam" id="PF00753">
    <property type="entry name" value="Lactamase_B"/>
    <property type="match status" value="1"/>
</dbReference>
<dbReference type="InterPro" id="IPR051682">
    <property type="entry name" value="Mito_Persulfide_Diox"/>
</dbReference>
<sequence>MNKFSSFRIISRNFSTSHSRNLIFRQLFDHPSSTYTYLLGCAKTKECVLIDPVVEQVKRDFKVVQDLGLKLKYAVNTHMHADHVTGTGYLRVLSGCKTIISKMSGADADIHVNENDTITFGEHKLTVFSTPGHTNGCVTYYFPAKNLAFTGDALLVRGCGRTDFQEGDARVLYRSVHDKILSLPTSTLLYPAHDYNGFSCTSVDEEKKYNPRLTKSEDEFVDIMNNLNLEYPHQIDRALPANKVCGVYDIPEDAKKA</sequence>
<dbReference type="SMART" id="SM00849">
    <property type="entry name" value="Lactamase_B"/>
    <property type="match status" value="1"/>
</dbReference>
<reference evidence="17" key="1">
    <citation type="submission" date="2020-08" db="EMBL/GenBank/DDBJ databases">
        <title>Genome sequencing and assembly of the red palm weevil Rhynchophorus ferrugineus.</title>
        <authorList>
            <person name="Dias G.B."/>
            <person name="Bergman C.M."/>
            <person name="Manee M."/>
        </authorList>
    </citation>
    <scope>NUCLEOTIDE SEQUENCE</scope>
    <source>
        <strain evidence="17">AA-2017</strain>
        <tissue evidence="17">Whole larva</tissue>
    </source>
</reference>
<dbReference type="GO" id="GO:0031123">
    <property type="term" value="P:RNA 3'-end processing"/>
    <property type="evidence" value="ECO:0007669"/>
    <property type="project" value="UniProtKB-ARBA"/>
</dbReference>